<evidence type="ECO:0000259" key="9">
    <source>
        <dbReference type="Pfam" id="PF19269"/>
    </source>
</evidence>
<dbReference type="InterPro" id="IPR000924">
    <property type="entry name" value="Glu/Gln-tRNA-synth"/>
</dbReference>
<dbReference type="InterPro" id="IPR014729">
    <property type="entry name" value="Rossmann-like_a/b/a_fold"/>
</dbReference>
<dbReference type="InterPro" id="IPR020751">
    <property type="entry name" value="aa-tRNA-synth_I_codon-bd_sub2"/>
</dbReference>
<dbReference type="Proteomes" id="UP000663499">
    <property type="component" value="Chromosome"/>
</dbReference>
<evidence type="ECO:0000256" key="2">
    <source>
        <dbReference type="ARBA" id="ARBA00022598"/>
    </source>
</evidence>
<dbReference type="PRINTS" id="PR00987">
    <property type="entry name" value="TRNASYNTHGLU"/>
</dbReference>
<dbReference type="NCBIfam" id="TIGR00464">
    <property type="entry name" value="gltX_bact"/>
    <property type="match status" value="1"/>
</dbReference>
<evidence type="ECO:0000256" key="3">
    <source>
        <dbReference type="ARBA" id="ARBA00022741"/>
    </source>
</evidence>
<keyword evidence="5 7" id="KW-0648">Protein biosynthesis</keyword>
<keyword evidence="11" id="KW-1185">Reference proteome</keyword>
<dbReference type="InterPro" id="IPR045462">
    <property type="entry name" value="aa-tRNA-synth_I_cd-bd"/>
</dbReference>
<keyword evidence="3 7" id="KW-0547">Nucleotide-binding</keyword>
<feature type="domain" description="Aminoacyl-tRNA synthetase class I anticodon-binding" evidence="9">
    <location>
        <begin position="341"/>
        <end position="488"/>
    </location>
</feature>
<protein>
    <recommendedName>
        <fullName evidence="7">Glutamate--tRNA ligase</fullName>
        <ecNumber evidence="7">6.1.1.17</ecNumber>
    </recommendedName>
    <alternativeName>
        <fullName evidence="7">Glutamyl-tRNA synthetase</fullName>
        <shortName evidence="7">GluRS</shortName>
    </alternativeName>
</protein>
<dbReference type="Pfam" id="PF19269">
    <property type="entry name" value="Anticodon_2"/>
    <property type="match status" value="1"/>
</dbReference>
<dbReference type="Gene3D" id="3.40.50.620">
    <property type="entry name" value="HUPs"/>
    <property type="match status" value="1"/>
</dbReference>
<dbReference type="GO" id="GO:0000049">
    <property type="term" value="F:tRNA binding"/>
    <property type="evidence" value="ECO:0007669"/>
    <property type="project" value="InterPro"/>
</dbReference>
<feature type="short sequence motif" description="'KMSKS' region" evidence="7">
    <location>
        <begin position="258"/>
        <end position="262"/>
    </location>
</feature>
<dbReference type="GO" id="GO:0008270">
    <property type="term" value="F:zinc ion binding"/>
    <property type="evidence" value="ECO:0007669"/>
    <property type="project" value="InterPro"/>
</dbReference>
<dbReference type="AlphaFoldDB" id="A0A975AHR3"/>
<feature type="binding site" evidence="7">
    <location>
        <position position="261"/>
    </location>
    <ligand>
        <name>ATP</name>
        <dbReference type="ChEBI" id="CHEBI:30616"/>
    </ligand>
</feature>
<dbReference type="GO" id="GO:0005737">
    <property type="term" value="C:cytoplasm"/>
    <property type="evidence" value="ECO:0007669"/>
    <property type="project" value="UniProtKB-SubCell"/>
</dbReference>
<reference evidence="10" key="1">
    <citation type="submission" date="2021-03" db="EMBL/GenBank/DDBJ databases">
        <title>Alkalibacter marinus sp. nov., isolated from tidal flat sediment.</title>
        <authorList>
            <person name="Namirimu T."/>
            <person name="Yang J.-A."/>
            <person name="Yang S.-H."/>
            <person name="Kim Y.-J."/>
            <person name="Kwon K.K."/>
        </authorList>
    </citation>
    <scope>NUCLEOTIDE SEQUENCE</scope>
    <source>
        <strain evidence="10">ES005</strain>
    </source>
</reference>
<organism evidence="10 11">
    <name type="scientific">Alkalibacter rhizosphaerae</name>
    <dbReference type="NCBI Taxonomy" id="2815577"/>
    <lineage>
        <taxon>Bacteria</taxon>
        <taxon>Bacillati</taxon>
        <taxon>Bacillota</taxon>
        <taxon>Clostridia</taxon>
        <taxon>Eubacteriales</taxon>
        <taxon>Eubacteriaceae</taxon>
        <taxon>Alkalibacter</taxon>
    </lineage>
</organism>
<comment type="subunit">
    <text evidence="7">Monomer.</text>
</comment>
<keyword evidence="6 7" id="KW-0030">Aminoacyl-tRNA synthetase</keyword>
<dbReference type="InterPro" id="IPR004527">
    <property type="entry name" value="Glu-tRNA-ligase_bac/mito"/>
</dbReference>
<dbReference type="Pfam" id="PF00749">
    <property type="entry name" value="tRNA-synt_1c"/>
    <property type="match status" value="1"/>
</dbReference>
<dbReference type="Gene3D" id="1.10.10.350">
    <property type="match status" value="1"/>
</dbReference>
<evidence type="ECO:0000256" key="6">
    <source>
        <dbReference type="ARBA" id="ARBA00023146"/>
    </source>
</evidence>
<evidence type="ECO:0000256" key="4">
    <source>
        <dbReference type="ARBA" id="ARBA00022840"/>
    </source>
</evidence>
<dbReference type="GO" id="GO:0004818">
    <property type="term" value="F:glutamate-tRNA ligase activity"/>
    <property type="evidence" value="ECO:0007669"/>
    <property type="project" value="UniProtKB-UniRule"/>
</dbReference>
<comment type="caution">
    <text evidence="7">Lacks conserved residue(s) required for the propagation of feature annotation.</text>
</comment>
<dbReference type="GO" id="GO:0005524">
    <property type="term" value="F:ATP binding"/>
    <property type="evidence" value="ECO:0007669"/>
    <property type="project" value="UniProtKB-UniRule"/>
</dbReference>
<evidence type="ECO:0000313" key="10">
    <source>
        <dbReference type="EMBL" id="QSX08288.1"/>
    </source>
</evidence>
<evidence type="ECO:0000313" key="11">
    <source>
        <dbReference type="Proteomes" id="UP000663499"/>
    </source>
</evidence>
<dbReference type="SUPFAM" id="SSF52374">
    <property type="entry name" value="Nucleotidylyl transferase"/>
    <property type="match status" value="1"/>
</dbReference>
<proteinExistence type="inferred from homology"/>
<dbReference type="KEGG" id="alka:J0B03_10920"/>
<dbReference type="FunFam" id="3.40.50.620:FF:000045">
    <property type="entry name" value="Glutamate--tRNA ligase, mitochondrial"/>
    <property type="match status" value="1"/>
</dbReference>
<dbReference type="InterPro" id="IPR008925">
    <property type="entry name" value="aa_tRNA-synth_I_cd-bd_sf"/>
</dbReference>
<evidence type="ECO:0000256" key="7">
    <source>
        <dbReference type="HAMAP-Rule" id="MF_00022"/>
    </source>
</evidence>
<dbReference type="EC" id="6.1.1.17" evidence="7"/>
<evidence type="ECO:0000256" key="1">
    <source>
        <dbReference type="ARBA" id="ARBA00007894"/>
    </source>
</evidence>
<evidence type="ECO:0000256" key="5">
    <source>
        <dbReference type="ARBA" id="ARBA00022917"/>
    </source>
</evidence>
<dbReference type="InterPro" id="IPR033910">
    <property type="entry name" value="GluRS_core"/>
</dbReference>
<dbReference type="PANTHER" id="PTHR43311">
    <property type="entry name" value="GLUTAMATE--TRNA LIGASE"/>
    <property type="match status" value="1"/>
</dbReference>
<dbReference type="SUPFAM" id="SSF48163">
    <property type="entry name" value="An anticodon-binding domain of class I aminoacyl-tRNA synthetases"/>
    <property type="match status" value="1"/>
</dbReference>
<feature type="domain" description="Glutamyl/glutaminyl-tRNA synthetase class Ib catalytic" evidence="8">
    <location>
        <begin position="3"/>
        <end position="327"/>
    </location>
</feature>
<comment type="catalytic activity">
    <reaction evidence="7">
        <text>tRNA(Glu) + L-glutamate + ATP = L-glutamyl-tRNA(Glu) + AMP + diphosphate</text>
        <dbReference type="Rhea" id="RHEA:23540"/>
        <dbReference type="Rhea" id="RHEA-COMP:9663"/>
        <dbReference type="Rhea" id="RHEA-COMP:9680"/>
        <dbReference type="ChEBI" id="CHEBI:29985"/>
        <dbReference type="ChEBI" id="CHEBI:30616"/>
        <dbReference type="ChEBI" id="CHEBI:33019"/>
        <dbReference type="ChEBI" id="CHEBI:78442"/>
        <dbReference type="ChEBI" id="CHEBI:78520"/>
        <dbReference type="ChEBI" id="CHEBI:456215"/>
        <dbReference type="EC" id="6.1.1.17"/>
    </reaction>
</comment>
<dbReference type="CDD" id="cd00808">
    <property type="entry name" value="GluRS_core"/>
    <property type="match status" value="1"/>
</dbReference>
<gene>
    <name evidence="7" type="primary">gltX</name>
    <name evidence="10" type="ORF">J0B03_10920</name>
</gene>
<dbReference type="InterPro" id="IPR020058">
    <property type="entry name" value="Glu/Gln-tRNA-synth_Ib_cat-dom"/>
</dbReference>
<feature type="short sequence motif" description="'HIGH' region" evidence="7">
    <location>
        <begin position="10"/>
        <end position="20"/>
    </location>
</feature>
<dbReference type="InterPro" id="IPR049940">
    <property type="entry name" value="GluQ/Sye"/>
</dbReference>
<comment type="subcellular location">
    <subcellularLocation>
        <location evidence="7">Cytoplasm</location>
    </subcellularLocation>
</comment>
<evidence type="ECO:0000259" key="8">
    <source>
        <dbReference type="Pfam" id="PF00749"/>
    </source>
</evidence>
<dbReference type="EMBL" id="CP071444">
    <property type="protein sequence ID" value="QSX08288.1"/>
    <property type="molecule type" value="Genomic_DNA"/>
</dbReference>
<keyword evidence="4 7" id="KW-0067">ATP-binding</keyword>
<keyword evidence="7" id="KW-0963">Cytoplasm</keyword>
<accession>A0A975AHR3</accession>
<dbReference type="GO" id="GO:0006424">
    <property type="term" value="P:glutamyl-tRNA aminoacylation"/>
    <property type="evidence" value="ECO:0007669"/>
    <property type="project" value="UniProtKB-UniRule"/>
</dbReference>
<dbReference type="PANTHER" id="PTHR43311:SF2">
    <property type="entry name" value="GLUTAMATE--TRNA LIGASE, MITOCHONDRIAL-RELATED"/>
    <property type="match status" value="1"/>
</dbReference>
<comment type="similarity">
    <text evidence="1 7">Belongs to the class-I aminoacyl-tRNA synthetase family. Glutamate--tRNA ligase type 1 subfamily.</text>
</comment>
<comment type="function">
    <text evidence="7">Catalyzes the attachment of glutamate to tRNA(Glu) in a two-step reaction: glutamate is first activated by ATP to form Glu-AMP and then transferred to the acceptor end of tRNA(Glu).</text>
</comment>
<name>A0A975AHR3_9FIRM</name>
<dbReference type="HAMAP" id="MF_00022">
    <property type="entry name" value="Glu_tRNA_synth_type1"/>
    <property type="match status" value="1"/>
</dbReference>
<sequence>MNMVRVRFAPSPTGYVHIGSLRTALYNYLYAKKMGGSYILRIEDTDQKRFVEGSMENLIGCLEKTGILHDEGPTYVDGELVENGDFGPYIQSDRLDLYKEHLRVLLEEGHAYPCFCSKERLEEVREAQRQQNLTPKYDGHCRNLSREEAQDRIMNGEEFVIRLKMPVNEEITFFDEVRGQVTINSDEVDDQVLIKSDGFPTYHFAVVVDDHLMGITHVIRGEEWLPSTPKHVLLYQAFGWEQPTYVHLPNILNADKKKLSKRQGDVAVEDFLAKGYLPEALVNYIALLGWSPDTNEEIFSMDELVQHFDLKRVNKSGAVFDVKKLKWMNGEYIRKMPMDVLVDKTLPYMVQSGYVSAEDGEKNRDHLEKIVDTFVEKMDTLADIKEELENIFVYRLEESPEVEEMLQLDTTSLLVKAALKKMEDAENFEPDTLKKIFKEIQKEEGIKGKNLFMPARIIATGQMHGADLMKIMSILGKEEVMDRFRRFI</sequence>
<keyword evidence="2 7" id="KW-0436">Ligase</keyword>